<dbReference type="Gene3D" id="3.40.50.150">
    <property type="entry name" value="Vaccinia Virus protein VP39"/>
    <property type="match status" value="1"/>
</dbReference>
<dbReference type="SUPFAM" id="SSF53335">
    <property type="entry name" value="S-adenosyl-L-methionine-dependent methyltransferases"/>
    <property type="match status" value="1"/>
</dbReference>
<dbReference type="PANTHER" id="PTHR33375">
    <property type="entry name" value="CHROMOSOME-PARTITIONING PROTEIN PARB-RELATED"/>
    <property type="match status" value="1"/>
</dbReference>
<protein>
    <submittedName>
        <fullName evidence="4">ParB/RepB/Spo0J family partition protein</fullName>
    </submittedName>
</protein>
<dbReference type="SUPFAM" id="SSF109709">
    <property type="entry name" value="KorB DNA-binding domain-like"/>
    <property type="match status" value="1"/>
</dbReference>
<dbReference type="EMBL" id="FNZA01000001">
    <property type="protein sequence ID" value="SEI68161.1"/>
    <property type="molecule type" value="Genomic_DNA"/>
</dbReference>
<dbReference type="PROSITE" id="PS00092">
    <property type="entry name" value="N6_MTASE"/>
    <property type="match status" value="1"/>
</dbReference>
<sequence>MGLSPVLPPAVLAALRAATLSDDGLSLTLTGQLDADTYRRVKKALDTYGGKWNRKSGTHEFTKDFRPHFEHLLSGGKVGADNGGKNPLAFFPTPAPVIEEMCRRIWPWPNGSRFLEPSAGEGAIADFLWNRHSVYADCVELDEDRAQVIRRKGYPVVGSDFLQFTPEQPYDYVLMNPPFTVDGDTQVYIDHIKHALKCLRPGGDLLAVVPGSFAWLTRKRVAEFRAWCAEHAQSPLHEFAPGTFSASGTDIATCLIHLTRPEEADMPRTTKKTAPKPEAQPAQIDFKKLAEETRARMRGEKPAPTRRQGEVEPITLERGDPAEVRGPILADSALSHFTLAELVPSPLNPRKLFEQAPLEELAESILHKGLMQNLVGRVAGDGEVEVVAGGRRLRALKLLAEQGRIPADYPVPVRVQPLSDLEALQLATAENVERRNMTPLEEADAFAGMVALGATPQDIALRFGFSEKTVRQRLVLAEGLGEDGRELFVSGKIGLGQAQVIAQTSGPLRKHVLDRAKEGRSVGELQRTVQQGSFLVEHARFDVAASGLEIIEDLYGDAPARFADPKAALARQLDWANARAEALRGKKEHLFAEVKVEQESYLSLSSDEFRRYGAPQELLGTVLLVSSVTGQVKEERAARAGDIKSHEAKQQAKERAKASSEATGSEGAAIRKSGWEDGHIARATALRSALVGDHKRAVALTILTLLEAEPVTLRASLHHVQAVPIPAGLQRLRELDEKLGGGLGVGDAPQPKNPLTVRFSYGSSGERAARELLERLLTLSLEELLDFQSVLIAQAVGGWSPHNPVHAPYPFVVQLAADTGAKVEFRLTDAHLKAYPRDRLLELAADAGLEAVTQRAANLSTNKDLRAAILQHADELHARGYVPPIARFPAAEEGAEDRQYRADALALVPRLTGFQVGELLEDLGFDPTEDKRFGDEAAERQVLADELGRMDLGELREWDNLRRIARDLGPLAAALAHDLDDGDTPFPVSAD</sequence>
<dbReference type="CDD" id="cd02440">
    <property type="entry name" value="AdoMet_MTases"/>
    <property type="match status" value="1"/>
</dbReference>
<dbReference type="SMART" id="SM00470">
    <property type="entry name" value="ParB"/>
    <property type="match status" value="1"/>
</dbReference>
<reference evidence="5" key="1">
    <citation type="submission" date="2016-10" db="EMBL/GenBank/DDBJ databases">
        <authorList>
            <person name="Varghese N."/>
            <person name="Submissions S."/>
        </authorList>
    </citation>
    <scope>NUCLEOTIDE SEQUENCE [LARGE SCALE GENOMIC DNA]</scope>
    <source>
        <strain evidence="5">CGMCC 1.10218</strain>
    </source>
</reference>
<dbReference type="Pfam" id="PF02195">
    <property type="entry name" value="ParB_N"/>
    <property type="match status" value="1"/>
</dbReference>
<dbReference type="PANTHER" id="PTHR33375:SF7">
    <property type="entry name" value="CHROMOSOME 2-PARTITIONING PROTEIN PARB-RELATED"/>
    <property type="match status" value="1"/>
</dbReference>
<feature type="domain" description="ParB-like N-terminal" evidence="3">
    <location>
        <begin position="335"/>
        <end position="432"/>
    </location>
</feature>
<feature type="compositionally biased region" description="Low complexity" evidence="2">
    <location>
        <begin position="659"/>
        <end position="668"/>
    </location>
</feature>
<dbReference type="CDD" id="cd16406">
    <property type="entry name" value="ParB_N_like"/>
    <property type="match status" value="1"/>
</dbReference>
<name>A0A1H6SK26_9DEIO</name>
<dbReference type="SUPFAM" id="SSF110849">
    <property type="entry name" value="ParB/Sulfiredoxin"/>
    <property type="match status" value="1"/>
</dbReference>
<dbReference type="GO" id="GO:0032259">
    <property type="term" value="P:methylation"/>
    <property type="evidence" value="ECO:0007669"/>
    <property type="project" value="InterPro"/>
</dbReference>
<dbReference type="Gene3D" id="1.10.10.2830">
    <property type="match status" value="1"/>
</dbReference>
<organism evidence="4 5">
    <name type="scientific">Deinococcus reticulitermitis</name>
    <dbReference type="NCBI Taxonomy" id="856736"/>
    <lineage>
        <taxon>Bacteria</taxon>
        <taxon>Thermotogati</taxon>
        <taxon>Deinococcota</taxon>
        <taxon>Deinococci</taxon>
        <taxon>Deinococcales</taxon>
        <taxon>Deinococcaceae</taxon>
        <taxon>Deinococcus</taxon>
    </lineage>
</organism>
<dbReference type="RefSeq" id="WP_092262778.1">
    <property type="nucleotide sequence ID" value="NZ_FNZA01000001.1"/>
</dbReference>
<gene>
    <name evidence="4" type="ORF">SAMN04488058_101328</name>
</gene>
<dbReference type="GO" id="GO:0005694">
    <property type="term" value="C:chromosome"/>
    <property type="evidence" value="ECO:0007669"/>
    <property type="project" value="TreeGrafter"/>
</dbReference>
<evidence type="ECO:0000256" key="2">
    <source>
        <dbReference type="SAM" id="MobiDB-lite"/>
    </source>
</evidence>
<accession>A0A1H6SK26</accession>
<dbReference type="AlphaFoldDB" id="A0A1H6SK26"/>
<evidence type="ECO:0000313" key="4">
    <source>
        <dbReference type="EMBL" id="SEI68161.1"/>
    </source>
</evidence>
<dbReference type="InterPro" id="IPR029063">
    <property type="entry name" value="SAM-dependent_MTases_sf"/>
</dbReference>
<dbReference type="InterPro" id="IPR036086">
    <property type="entry name" value="ParB/Sulfiredoxin_sf"/>
</dbReference>
<dbReference type="GO" id="GO:0008170">
    <property type="term" value="F:N-methyltransferase activity"/>
    <property type="evidence" value="ECO:0007669"/>
    <property type="project" value="UniProtKB-ARBA"/>
</dbReference>
<evidence type="ECO:0000259" key="3">
    <source>
        <dbReference type="SMART" id="SM00470"/>
    </source>
</evidence>
<dbReference type="GO" id="GO:0007059">
    <property type="term" value="P:chromosome segregation"/>
    <property type="evidence" value="ECO:0007669"/>
    <property type="project" value="TreeGrafter"/>
</dbReference>
<dbReference type="InterPro" id="IPR003115">
    <property type="entry name" value="ParB_N"/>
</dbReference>
<feature type="compositionally biased region" description="Basic and acidic residues" evidence="2">
    <location>
        <begin position="636"/>
        <end position="658"/>
    </location>
</feature>
<dbReference type="PRINTS" id="PR00507">
    <property type="entry name" value="N12N6MTFRASE"/>
</dbReference>
<dbReference type="GO" id="GO:0003677">
    <property type="term" value="F:DNA binding"/>
    <property type="evidence" value="ECO:0007669"/>
    <property type="project" value="InterPro"/>
</dbReference>
<evidence type="ECO:0000256" key="1">
    <source>
        <dbReference type="ARBA" id="ARBA00006295"/>
    </source>
</evidence>
<dbReference type="InterPro" id="IPR004437">
    <property type="entry name" value="ParB/RepB/Spo0J"/>
</dbReference>
<dbReference type="GO" id="GO:0008757">
    <property type="term" value="F:S-adenosylmethionine-dependent methyltransferase activity"/>
    <property type="evidence" value="ECO:0007669"/>
    <property type="project" value="UniProtKB-ARBA"/>
</dbReference>
<dbReference type="Pfam" id="PF05175">
    <property type="entry name" value="MTS"/>
    <property type="match status" value="1"/>
</dbReference>
<dbReference type="OrthoDB" id="65347at2"/>
<dbReference type="Proteomes" id="UP000199223">
    <property type="component" value="Unassembled WGS sequence"/>
</dbReference>
<dbReference type="NCBIfam" id="TIGR00180">
    <property type="entry name" value="parB_part"/>
    <property type="match status" value="1"/>
</dbReference>
<feature type="region of interest" description="Disordered" evidence="2">
    <location>
        <begin position="636"/>
        <end position="670"/>
    </location>
</feature>
<dbReference type="Gene3D" id="3.90.1530.30">
    <property type="match status" value="1"/>
</dbReference>
<dbReference type="STRING" id="856736.SAMN04488058_101328"/>
<dbReference type="InterPro" id="IPR002052">
    <property type="entry name" value="DNA_methylase_N6_adenine_CS"/>
</dbReference>
<comment type="similarity">
    <text evidence="1">Belongs to the ParB family.</text>
</comment>
<proteinExistence type="inferred from homology"/>
<evidence type="ECO:0000313" key="5">
    <source>
        <dbReference type="Proteomes" id="UP000199223"/>
    </source>
</evidence>
<keyword evidence="5" id="KW-1185">Reference proteome</keyword>
<dbReference type="InterPro" id="IPR007848">
    <property type="entry name" value="Small_mtfrase_dom"/>
</dbReference>
<dbReference type="InterPro" id="IPR050336">
    <property type="entry name" value="Chromosome_partition/occlusion"/>
</dbReference>